<dbReference type="GO" id="GO:0097255">
    <property type="term" value="C:R2TP complex"/>
    <property type="evidence" value="ECO:0007669"/>
    <property type="project" value="TreeGrafter"/>
</dbReference>
<dbReference type="EMBL" id="KB469301">
    <property type="protein sequence ID" value="EPQ55812.1"/>
    <property type="molecule type" value="Genomic_DNA"/>
</dbReference>
<gene>
    <name evidence="3" type="ORF">GLOTRDRAFT_60596</name>
</gene>
<dbReference type="OrthoDB" id="5135119at2759"/>
<proteinExistence type="inferred from homology"/>
<dbReference type="InterPro" id="IPR050734">
    <property type="entry name" value="PIH1/Kintoun_subfamily"/>
</dbReference>
<dbReference type="RefSeq" id="XP_007865844.1">
    <property type="nucleotide sequence ID" value="XM_007867653.1"/>
</dbReference>
<name>S7Q8F3_GLOTA</name>
<dbReference type="OMA" id="FQRIEAQ"/>
<comment type="similarity">
    <text evidence="1">Belongs to the PIH1 family.</text>
</comment>
<dbReference type="KEGG" id="gtr:GLOTRDRAFT_60596"/>
<dbReference type="GO" id="GO:1990904">
    <property type="term" value="C:ribonucleoprotein complex"/>
    <property type="evidence" value="ECO:0007669"/>
    <property type="project" value="TreeGrafter"/>
</dbReference>
<protein>
    <recommendedName>
        <fullName evidence="2">PIH1 N-terminal domain-containing protein</fullName>
    </recommendedName>
</protein>
<dbReference type="Proteomes" id="UP000030669">
    <property type="component" value="Unassembled WGS sequence"/>
</dbReference>
<evidence type="ECO:0000313" key="4">
    <source>
        <dbReference type="Proteomes" id="UP000030669"/>
    </source>
</evidence>
<keyword evidence="4" id="KW-1185">Reference proteome</keyword>
<reference evidence="3 4" key="1">
    <citation type="journal article" date="2012" name="Science">
        <title>The Paleozoic origin of enzymatic lignin decomposition reconstructed from 31 fungal genomes.</title>
        <authorList>
            <person name="Floudas D."/>
            <person name="Binder M."/>
            <person name="Riley R."/>
            <person name="Barry K."/>
            <person name="Blanchette R.A."/>
            <person name="Henrissat B."/>
            <person name="Martinez A.T."/>
            <person name="Otillar R."/>
            <person name="Spatafora J.W."/>
            <person name="Yadav J.S."/>
            <person name="Aerts A."/>
            <person name="Benoit I."/>
            <person name="Boyd A."/>
            <person name="Carlson A."/>
            <person name="Copeland A."/>
            <person name="Coutinho P.M."/>
            <person name="de Vries R.P."/>
            <person name="Ferreira P."/>
            <person name="Findley K."/>
            <person name="Foster B."/>
            <person name="Gaskell J."/>
            <person name="Glotzer D."/>
            <person name="Gorecki P."/>
            <person name="Heitman J."/>
            <person name="Hesse C."/>
            <person name="Hori C."/>
            <person name="Igarashi K."/>
            <person name="Jurgens J.A."/>
            <person name="Kallen N."/>
            <person name="Kersten P."/>
            <person name="Kohler A."/>
            <person name="Kuees U."/>
            <person name="Kumar T.K.A."/>
            <person name="Kuo A."/>
            <person name="LaButti K."/>
            <person name="Larrondo L.F."/>
            <person name="Lindquist E."/>
            <person name="Ling A."/>
            <person name="Lombard V."/>
            <person name="Lucas S."/>
            <person name="Lundell T."/>
            <person name="Martin R."/>
            <person name="McLaughlin D.J."/>
            <person name="Morgenstern I."/>
            <person name="Morin E."/>
            <person name="Murat C."/>
            <person name="Nagy L.G."/>
            <person name="Nolan M."/>
            <person name="Ohm R.A."/>
            <person name="Patyshakuliyeva A."/>
            <person name="Rokas A."/>
            <person name="Ruiz-Duenas F.J."/>
            <person name="Sabat G."/>
            <person name="Salamov A."/>
            <person name="Samejima M."/>
            <person name="Schmutz J."/>
            <person name="Slot J.C."/>
            <person name="St John F."/>
            <person name="Stenlid J."/>
            <person name="Sun H."/>
            <person name="Sun S."/>
            <person name="Syed K."/>
            <person name="Tsang A."/>
            <person name="Wiebenga A."/>
            <person name="Young D."/>
            <person name="Pisabarro A."/>
            <person name="Eastwood D.C."/>
            <person name="Martin F."/>
            <person name="Cullen D."/>
            <person name="Grigoriev I.V."/>
            <person name="Hibbett D.S."/>
        </authorList>
    </citation>
    <scope>NUCLEOTIDE SEQUENCE [LARGE SCALE GENOMIC DNA]</scope>
    <source>
        <strain evidence="3 4">ATCC 11539</strain>
    </source>
</reference>
<sequence>MSVTLAPVPGFCIKSSSLTQCAYPLRPLSNHIALSPPPATLPIPKSRKVFVNIAFDPNVPAPPPGSHAAIDRAMAALAGPAPPDADADDYFVPLIVSDPRQDVDKGKSSSTGKSAVVFDAIFNSSLKSKALKSLEFKAFLIELALQRIEFQSAPPNSPPTAQPPLLLSRQFGTPNIASKGKLQPRTVHIPKALYSDQGDSVSGKDNQEAPKKALVQELSSDGKDEHPAWSWELEQGSGRVKVVVRVPRMTREIIPTATLDVEPHRIELRVPGMYSLDVDFASEDLGGKLDRELDVDGATAEWRVSEGLLAIYA</sequence>
<dbReference type="Pfam" id="PF08190">
    <property type="entry name" value="PIH1"/>
    <property type="match status" value="1"/>
</dbReference>
<evidence type="ECO:0000256" key="1">
    <source>
        <dbReference type="ARBA" id="ARBA00008511"/>
    </source>
</evidence>
<dbReference type="AlphaFoldDB" id="S7Q8F3"/>
<dbReference type="eggNOG" id="KOG4356">
    <property type="taxonomic scope" value="Eukaryota"/>
</dbReference>
<evidence type="ECO:0000259" key="2">
    <source>
        <dbReference type="Pfam" id="PF08190"/>
    </source>
</evidence>
<dbReference type="GO" id="GO:0005737">
    <property type="term" value="C:cytoplasm"/>
    <property type="evidence" value="ECO:0007669"/>
    <property type="project" value="TreeGrafter"/>
</dbReference>
<evidence type="ECO:0000313" key="3">
    <source>
        <dbReference type="EMBL" id="EPQ55812.1"/>
    </source>
</evidence>
<organism evidence="3 4">
    <name type="scientific">Gloeophyllum trabeum (strain ATCC 11539 / FP-39264 / Madison 617)</name>
    <name type="common">Brown rot fungus</name>
    <dbReference type="NCBI Taxonomy" id="670483"/>
    <lineage>
        <taxon>Eukaryota</taxon>
        <taxon>Fungi</taxon>
        <taxon>Dikarya</taxon>
        <taxon>Basidiomycota</taxon>
        <taxon>Agaricomycotina</taxon>
        <taxon>Agaricomycetes</taxon>
        <taxon>Gloeophyllales</taxon>
        <taxon>Gloeophyllaceae</taxon>
        <taxon>Gloeophyllum</taxon>
    </lineage>
</organism>
<dbReference type="GO" id="GO:0006364">
    <property type="term" value="P:rRNA processing"/>
    <property type="evidence" value="ECO:0007669"/>
    <property type="project" value="TreeGrafter"/>
</dbReference>
<dbReference type="GeneID" id="19307372"/>
<dbReference type="PANTHER" id="PTHR22997">
    <property type="entry name" value="PIH1 DOMAIN-CONTAINING PROTEIN 1"/>
    <property type="match status" value="1"/>
</dbReference>
<feature type="domain" description="PIH1 N-terminal" evidence="2">
    <location>
        <begin position="45"/>
        <end position="152"/>
    </location>
</feature>
<dbReference type="InterPro" id="IPR012981">
    <property type="entry name" value="PIH1_N"/>
</dbReference>
<dbReference type="STRING" id="670483.S7Q8F3"/>
<dbReference type="HOGENOM" id="CLU_050239_0_0_1"/>
<dbReference type="PANTHER" id="PTHR22997:SF0">
    <property type="entry name" value="PIH1 DOMAIN-CONTAINING PROTEIN 1"/>
    <property type="match status" value="1"/>
</dbReference>
<dbReference type="GO" id="GO:0000492">
    <property type="term" value="P:box C/D snoRNP assembly"/>
    <property type="evidence" value="ECO:0007669"/>
    <property type="project" value="TreeGrafter"/>
</dbReference>
<accession>S7Q8F3</accession>